<reference evidence="4" key="1">
    <citation type="submission" date="2021-03" db="EMBL/GenBank/DDBJ databases">
        <authorList>
            <person name="Wang G."/>
        </authorList>
    </citation>
    <scope>NUCLEOTIDE SEQUENCE</scope>
    <source>
        <strain evidence="4">KCTC 12899</strain>
    </source>
</reference>
<gene>
    <name evidence="4" type="ORF">J3U88_12275</name>
</gene>
<feature type="coiled-coil region" evidence="2">
    <location>
        <begin position="148"/>
        <end position="175"/>
    </location>
</feature>
<dbReference type="Gene3D" id="2.40.50.100">
    <property type="match status" value="1"/>
</dbReference>
<protein>
    <submittedName>
        <fullName evidence="4">Efflux RND transporter periplasmic adaptor subunit</fullName>
    </submittedName>
</protein>
<evidence type="ECO:0000313" key="5">
    <source>
        <dbReference type="Proteomes" id="UP000664417"/>
    </source>
</evidence>
<comment type="caution">
    <text evidence="4">The sequence shown here is derived from an EMBL/GenBank/DDBJ whole genome shotgun (WGS) entry which is preliminary data.</text>
</comment>
<dbReference type="Pfam" id="PF25917">
    <property type="entry name" value="BSH_RND"/>
    <property type="match status" value="1"/>
</dbReference>
<sequence>MRLLTFLASLCLTTLVLFVLWWKQPAFAEPQPAQQPLVVATAPVTLAQQQSFRLYGVTRARDTANLSFTVGGRLETRPFEVGQQVAKDQVLAQLDADPFRHQLAGLQGNLTELNTLIAQAERDQNRSSDLFQRGAATKEEVEKVGAGLTAQRAKRDALQAQIKEIRRLIDETTLRAPVAGVVTQTFIEAGEYARPGAPIYALSGAGAVEVAVEVPESLLPHIRLGMSVSVDFPLLGRRAEAGTVRHLGSSSLGPGHLFPVHVAITPFDGLISGLTAEVAIAQEDEPQISIPVEAVLSPSGERAWTFVLVDGRAKRVPLQLLQLQEQGVIVRGALKHHDRVVIGAPALLHDGDPVIVGQAVTP</sequence>
<dbReference type="NCBIfam" id="TIGR01730">
    <property type="entry name" value="RND_mfp"/>
    <property type="match status" value="1"/>
</dbReference>
<organism evidence="4 5">
    <name type="scientific">Acanthopleuribacter pedis</name>
    <dbReference type="NCBI Taxonomy" id="442870"/>
    <lineage>
        <taxon>Bacteria</taxon>
        <taxon>Pseudomonadati</taxon>
        <taxon>Acidobacteriota</taxon>
        <taxon>Holophagae</taxon>
        <taxon>Acanthopleuribacterales</taxon>
        <taxon>Acanthopleuribacteraceae</taxon>
        <taxon>Acanthopleuribacter</taxon>
    </lineage>
</organism>
<dbReference type="RefSeq" id="WP_207859060.1">
    <property type="nucleotide sequence ID" value="NZ_JAFREP010000009.1"/>
</dbReference>
<dbReference type="Gene3D" id="2.40.30.170">
    <property type="match status" value="1"/>
</dbReference>
<dbReference type="GO" id="GO:1990281">
    <property type="term" value="C:efflux pump complex"/>
    <property type="evidence" value="ECO:0007669"/>
    <property type="project" value="TreeGrafter"/>
</dbReference>
<accession>A0A8J7Q896</accession>
<evidence type="ECO:0000256" key="1">
    <source>
        <dbReference type="ARBA" id="ARBA00009477"/>
    </source>
</evidence>
<evidence type="ECO:0000256" key="2">
    <source>
        <dbReference type="SAM" id="Coils"/>
    </source>
</evidence>
<dbReference type="SUPFAM" id="SSF111369">
    <property type="entry name" value="HlyD-like secretion proteins"/>
    <property type="match status" value="1"/>
</dbReference>
<comment type="similarity">
    <text evidence="1">Belongs to the membrane fusion protein (MFP) (TC 8.A.1) family.</text>
</comment>
<dbReference type="AlphaFoldDB" id="A0A8J7Q896"/>
<keyword evidence="2" id="KW-0175">Coiled coil</keyword>
<keyword evidence="5" id="KW-1185">Reference proteome</keyword>
<dbReference type="InterPro" id="IPR006143">
    <property type="entry name" value="RND_pump_MFP"/>
</dbReference>
<dbReference type="InterPro" id="IPR058625">
    <property type="entry name" value="MdtA-like_BSH"/>
</dbReference>
<dbReference type="EMBL" id="JAFREP010000009">
    <property type="protein sequence ID" value="MBO1319239.1"/>
    <property type="molecule type" value="Genomic_DNA"/>
</dbReference>
<evidence type="ECO:0000259" key="3">
    <source>
        <dbReference type="Pfam" id="PF25917"/>
    </source>
</evidence>
<dbReference type="Proteomes" id="UP000664417">
    <property type="component" value="Unassembled WGS sequence"/>
</dbReference>
<proteinExistence type="inferred from homology"/>
<feature type="domain" description="Multidrug resistance protein MdtA-like barrel-sandwich hybrid" evidence="3">
    <location>
        <begin position="64"/>
        <end position="197"/>
    </location>
</feature>
<dbReference type="GO" id="GO:0015562">
    <property type="term" value="F:efflux transmembrane transporter activity"/>
    <property type="evidence" value="ECO:0007669"/>
    <property type="project" value="TreeGrafter"/>
</dbReference>
<evidence type="ECO:0000313" key="4">
    <source>
        <dbReference type="EMBL" id="MBO1319239.1"/>
    </source>
</evidence>
<name>A0A8J7Q896_9BACT</name>
<dbReference type="Gene3D" id="1.10.287.470">
    <property type="entry name" value="Helix hairpin bin"/>
    <property type="match status" value="1"/>
</dbReference>
<dbReference type="Gene3D" id="2.40.420.20">
    <property type="match status" value="1"/>
</dbReference>
<dbReference type="PANTHER" id="PTHR30469">
    <property type="entry name" value="MULTIDRUG RESISTANCE PROTEIN MDTA"/>
    <property type="match status" value="1"/>
</dbReference>